<name>A0ABD3FMV7_9STRA</name>
<dbReference type="SUPFAM" id="SSF51197">
    <property type="entry name" value="Clavaminate synthase-like"/>
    <property type="match status" value="1"/>
</dbReference>
<dbReference type="Gene3D" id="2.60.120.620">
    <property type="entry name" value="q2cbj1_9rhob like domain"/>
    <property type="match status" value="1"/>
</dbReference>
<evidence type="ECO:0008006" key="3">
    <source>
        <dbReference type="Google" id="ProtNLM"/>
    </source>
</evidence>
<reference evidence="1 2" key="1">
    <citation type="submission" date="2024-09" db="EMBL/GenBank/DDBJ databases">
        <title>Genome sequencing and assembly of Phytophthora oleae, isolate VK10A, causative agent of rot of olive drupes.</title>
        <authorList>
            <person name="Conti Taguali S."/>
            <person name="Riolo M."/>
            <person name="La Spada F."/>
            <person name="Cacciola S.O."/>
            <person name="Dionisio G."/>
        </authorList>
    </citation>
    <scope>NUCLEOTIDE SEQUENCE [LARGE SCALE GENOMIC DNA]</scope>
    <source>
        <strain evidence="1 2">VK10A</strain>
    </source>
</reference>
<keyword evidence="2" id="KW-1185">Reference proteome</keyword>
<dbReference type="Pfam" id="PF05721">
    <property type="entry name" value="PhyH"/>
    <property type="match status" value="1"/>
</dbReference>
<comment type="caution">
    <text evidence="1">The sequence shown here is derived from an EMBL/GenBank/DDBJ whole genome shotgun (WGS) entry which is preliminary data.</text>
</comment>
<dbReference type="Proteomes" id="UP001632037">
    <property type="component" value="Unassembled WGS sequence"/>
</dbReference>
<proteinExistence type="predicted"/>
<accession>A0ABD3FMV7</accession>
<evidence type="ECO:0000313" key="1">
    <source>
        <dbReference type="EMBL" id="KAL3668068.1"/>
    </source>
</evidence>
<protein>
    <recommendedName>
        <fullName evidence="3">Phytanoyl-CoA dioxygenase</fullName>
    </recommendedName>
</protein>
<dbReference type="AlphaFoldDB" id="A0ABD3FMV7"/>
<evidence type="ECO:0000313" key="2">
    <source>
        <dbReference type="Proteomes" id="UP001632037"/>
    </source>
</evidence>
<sequence length="415" mass="45082">MAEALETGAVVQVTHVASGYSFPALVERSASSGALMLSLCSMVRPYEKLKVALNGQVSWALAAAKFAAFLVEFEEAEDNHIVVHFKAMAHQKKVNRLQASGWYLGVASDPSQALIGDAGKGDDSRFRLAIMSTRAAFSMDPTRSLMTHTKYKSILSESQRRSFKQNGYLQIRGAVPLPLANAALRRINYDLGIPGNMIDGGVEGAIKLAGNTSNSDAILDLYYLSDVCKYVEALVGVDQVVPPQGAQIALRFPELGEPRGPLGTEWHTDGMRQGRLHPFTLLAGICLSNVPEPLCGNLTVFPGSHVSLQSRLTADGKLHGHDDECYKADSVWGDGTLPDLGTPVQLLATRGDLVLAHPNLAHRGGLNFSPDIRYQVYFRIKHKQLDDLQDQCITDLWADLQGINLDDESSISQDA</sequence>
<dbReference type="InterPro" id="IPR008775">
    <property type="entry name" value="Phytyl_CoA_dOase-like"/>
</dbReference>
<gene>
    <name evidence="1" type="ORF">V7S43_006933</name>
</gene>
<dbReference type="EMBL" id="JBIMZQ010000012">
    <property type="protein sequence ID" value="KAL3668068.1"/>
    <property type="molecule type" value="Genomic_DNA"/>
</dbReference>
<organism evidence="1 2">
    <name type="scientific">Phytophthora oleae</name>
    <dbReference type="NCBI Taxonomy" id="2107226"/>
    <lineage>
        <taxon>Eukaryota</taxon>
        <taxon>Sar</taxon>
        <taxon>Stramenopiles</taxon>
        <taxon>Oomycota</taxon>
        <taxon>Peronosporomycetes</taxon>
        <taxon>Peronosporales</taxon>
        <taxon>Peronosporaceae</taxon>
        <taxon>Phytophthora</taxon>
    </lineage>
</organism>